<name>A0A0C3D0Q9_9AGAM</name>
<dbReference type="InterPro" id="IPR040976">
    <property type="entry name" value="Pkinase_fungal"/>
</dbReference>
<accession>A0A0C3D0Q9</accession>
<dbReference type="SUPFAM" id="SSF56112">
    <property type="entry name" value="Protein kinase-like (PK-like)"/>
    <property type="match status" value="1"/>
</dbReference>
<dbReference type="InParanoid" id="A0A0C3D0Q9"/>
<dbReference type="STRING" id="1036808.A0A0C3D0Q9"/>
<evidence type="ECO:0000313" key="4">
    <source>
        <dbReference type="Proteomes" id="UP000053989"/>
    </source>
</evidence>
<reference evidence="3 4" key="1">
    <citation type="submission" date="2014-04" db="EMBL/GenBank/DDBJ databases">
        <authorList>
            <consortium name="DOE Joint Genome Institute"/>
            <person name="Kuo A."/>
            <person name="Kohler A."/>
            <person name="Nagy L.G."/>
            <person name="Floudas D."/>
            <person name="Copeland A."/>
            <person name="Barry K.W."/>
            <person name="Cichocki N."/>
            <person name="Veneault-Fourrey C."/>
            <person name="LaButti K."/>
            <person name="Lindquist E.A."/>
            <person name="Lipzen A."/>
            <person name="Lundell T."/>
            <person name="Morin E."/>
            <person name="Murat C."/>
            <person name="Sun H."/>
            <person name="Tunlid A."/>
            <person name="Henrissat B."/>
            <person name="Grigoriev I.V."/>
            <person name="Hibbett D.S."/>
            <person name="Martin F."/>
            <person name="Nordberg H.P."/>
            <person name="Cantor M.N."/>
            <person name="Hua S.X."/>
        </authorList>
    </citation>
    <scope>NUCLEOTIDE SEQUENCE [LARGE SCALE GENOMIC DNA]</scope>
    <source>
        <strain evidence="3 4">Foug A</strain>
    </source>
</reference>
<dbReference type="OrthoDB" id="5584477at2759"/>
<feature type="region of interest" description="Disordered" evidence="1">
    <location>
        <begin position="343"/>
        <end position="363"/>
    </location>
</feature>
<proteinExistence type="predicted"/>
<dbReference type="Proteomes" id="UP000053989">
    <property type="component" value="Unassembled WGS sequence"/>
</dbReference>
<evidence type="ECO:0000256" key="1">
    <source>
        <dbReference type="SAM" id="MobiDB-lite"/>
    </source>
</evidence>
<dbReference type="Gene3D" id="1.10.510.10">
    <property type="entry name" value="Transferase(Phosphotransferase) domain 1"/>
    <property type="match status" value="1"/>
</dbReference>
<evidence type="ECO:0000313" key="3">
    <source>
        <dbReference type="EMBL" id="KIM54420.1"/>
    </source>
</evidence>
<feature type="domain" description="Fungal-type protein kinase" evidence="2">
    <location>
        <begin position="69"/>
        <end position="286"/>
    </location>
</feature>
<dbReference type="HOGENOM" id="CLU_020482_0_0_1"/>
<dbReference type="AlphaFoldDB" id="A0A0C3D0Q9"/>
<dbReference type="PANTHER" id="PTHR38248:SF2">
    <property type="entry name" value="FUNK1 11"/>
    <property type="match status" value="1"/>
</dbReference>
<feature type="domain" description="Fungal-type protein kinase" evidence="2">
    <location>
        <begin position="287"/>
        <end position="462"/>
    </location>
</feature>
<sequence>MAGSEEQHVASWLNQIMRALEAFVPPLPLPETAHLGRAITRSLTTKLHHVWSSETSRKPINDSLLPLKPDLVLQERPSGLFFGPQREFSWKDVISFMELTSSPYSHSDATRTIRNGVMHKAYAVFASQPSRRFLFSMSISQQELCVHMFDCSGVVHTRPYNIHRHPHALLCMLSFLAFGQLENIGYDITFIPPQPLLPSTIKVGSTTYKVIRRIFYNFVIHSRGTVCWHVCRDRKNYVIKDSWTHESRLNHEADILRKIQGLKGVPQLITAWTVQIGGSDDWTDIRLGMPISEFKTIRKLLSILIDILDTHMVLFEKFRILHCDVSINNTMIYVADIPKSEGNEHEVGSGEASNAGDPEGDGGLHRSEALCNEAVDSQGDKLAQWDKERLQKIRAGLLCSGLLIDFDYATDLDQAPSSISGNRTGTIPFMSTNILLNYKKGGSTHTASDDLESVVYILIWMCVLYAGPGALRKDKHVSNTVLKPWVTVANDIDAVNLGAIKRTLQSDPSIVTDEFTTFFKPLCPIVDKLLTQLGQFSSTDHILNYRALRNVLLEGFGTVEEVPDWSAAKDPYGYGLLQQEAKRKAPSYMTSARCEVGESPRPVRCARHG</sequence>
<dbReference type="PANTHER" id="PTHR38248">
    <property type="entry name" value="FUNK1 6"/>
    <property type="match status" value="1"/>
</dbReference>
<gene>
    <name evidence="3" type="ORF">SCLCIDRAFT_31110</name>
</gene>
<dbReference type="EMBL" id="KN822155">
    <property type="protein sequence ID" value="KIM54420.1"/>
    <property type="molecule type" value="Genomic_DNA"/>
</dbReference>
<reference evidence="4" key="2">
    <citation type="submission" date="2015-01" db="EMBL/GenBank/DDBJ databases">
        <title>Evolutionary Origins and Diversification of the Mycorrhizal Mutualists.</title>
        <authorList>
            <consortium name="DOE Joint Genome Institute"/>
            <consortium name="Mycorrhizal Genomics Consortium"/>
            <person name="Kohler A."/>
            <person name="Kuo A."/>
            <person name="Nagy L.G."/>
            <person name="Floudas D."/>
            <person name="Copeland A."/>
            <person name="Barry K.W."/>
            <person name="Cichocki N."/>
            <person name="Veneault-Fourrey C."/>
            <person name="LaButti K."/>
            <person name="Lindquist E.A."/>
            <person name="Lipzen A."/>
            <person name="Lundell T."/>
            <person name="Morin E."/>
            <person name="Murat C."/>
            <person name="Riley R."/>
            <person name="Ohm R."/>
            <person name="Sun H."/>
            <person name="Tunlid A."/>
            <person name="Henrissat B."/>
            <person name="Grigoriev I.V."/>
            <person name="Hibbett D.S."/>
            <person name="Martin F."/>
        </authorList>
    </citation>
    <scope>NUCLEOTIDE SEQUENCE [LARGE SCALE GENOMIC DNA]</scope>
    <source>
        <strain evidence="4">Foug A</strain>
    </source>
</reference>
<organism evidence="3 4">
    <name type="scientific">Scleroderma citrinum Foug A</name>
    <dbReference type="NCBI Taxonomy" id="1036808"/>
    <lineage>
        <taxon>Eukaryota</taxon>
        <taxon>Fungi</taxon>
        <taxon>Dikarya</taxon>
        <taxon>Basidiomycota</taxon>
        <taxon>Agaricomycotina</taxon>
        <taxon>Agaricomycetes</taxon>
        <taxon>Agaricomycetidae</taxon>
        <taxon>Boletales</taxon>
        <taxon>Sclerodermatineae</taxon>
        <taxon>Sclerodermataceae</taxon>
        <taxon>Scleroderma</taxon>
    </lineage>
</organism>
<keyword evidence="4" id="KW-1185">Reference proteome</keyword>
<dbReference type="InterPro" id="IPR011009">
    <property type="entry name" value="Kinase-like_dom_sf"/>
</dbReference>
<evidence type="ECO:0000259" key="2">
    <source>
        <dbReference type="Pfam" id="PF17667"/>
    </source>
</evidence>
<protein>
    <recommendedName>
        <fullName evidence="2">Fungal-type protein kinase domain-containing protein</fullName>
    </recommendedName>
</protein>
<dbReference type="Pfam" id="PF17667">
    <property type="entry name" value="Pkinase_fungal"/>
    <property type="match status" value="2"/>
</dbReference>